<proteinExistence type="predicted"/>
<accession>A0A098Q6I9</accession>
<protein>
    <submittedName>
        <fullName evidence="1">Uncharacterized protein</fullName>
    </submittedName>
</protein>
<organism evidence="1 2">
    <name type="scientific">Xanthomonas axonopodis pv. vasculorum</name>
    <dbReference type="NCBI Taxonomy" id="325777"/>
    <lineage>
        <taxon>Bacteria</taxon>
        <taxon>Pseudomonadati</taxon>
        <taxon>Pseudomonadota</taxon>
        <taxon>Gammaproteobacteria</taxon>
        <taxon>Lysobacterales</taxon>
        <taxon>Lysobacteraceae</taxon>
        <taxon>Xanthomonas</taxon>
    </lineage>
</organism>
<dbReference type="Gene3D" id="2.40.128.110">
    <property type="entry name" value="Lipid/polyisoprenoid-binding, YceI-like"/>
    <property type="match status" value="1"/>
</dbReference>
<dbReference type="Pfam" id="PF04264">
    <property type="entry name" value="YceI"/>
    <property type="match status" value="1"/>
</dbReference>
<dbReference type="RefSeq" id="WP_042820961.1">
    <property type="nucleotide sequence ID" value="NZ_CP053649.1"/>
</dbReference>
<dbReference type="GeneID" id="58005142"/>
<comment type="caution">
    <text evidence="1">The sequence shown here is derived from an EMBL/GenBank/DDBJ whole genome shotgun (WGS) entry which is preliminary data.</text>
</comment>
<gene>
    <name evidence="1" type="ORF">GW15_0200740</name>
</gene>
<sequence length="190" mass="21880">MSPSLRWYAWLALWVVFPCMAQQKVQSIDPAQSRFGFEIKTRFGMKIEGLFPRFRGDVVTLADGRQQVRFRLDATQVEIPGKDRYTSWMRGEDFFDVAQYPVVEFESLPYVEEVVKQGGDIVGNLTIRGITHLETLHVVPAECTRPGYDCDVISQGTVLRGRYEMNAWQMALGDRVTFILRGRLQEARRP</sequence>
<dbReference type="AlphaFoldDB" id="A0A098Q6I9"/>
<dbReference type="STRING" id="325777.GW15_0200740"/>
<dbReference type="Proteomes" id="UP000028012">
    <property type="component" value="Unassembled WGS sequence"/>
</dbReference>
<dbReference type="SUPFAM" id="SSF101874">
    <property type="entry name" value="YceI-like"/>
    <property type="match status" value="1"/>
</dbReference>
<dbReference type="PANTHER" id="PTHR34406:SF1">
    <property type="entry name" value="PROTEIN YCEI"/>
    <property type="match status" value="1"/>
</dbReference>
<dbReference type="InterPro" id="IPR007372">
    <property type="entry name" value="Lipid/polyisoprenoid-bd_YceI"/>
</dbReference>
<dbReference type="HOGENOM" id="CLU_071003_3_0_6"/>
<name>A0A098Q6I9_9XANT</name>
<dbReference type="PANTHER" id="PTHR34406">
    <property type="entry name" value="PROTEIN YCEI"/>
    <property type="match status" value="1"/>
</dbReference>
<dbReference type="SMART" id="SM00867">
    <property type="entry name" value="YceI"/>
    <property type="match status" value="1"/>
</dbReference>
<dbReference type="EMBL" id="JPHD02000009">
    <property type="protein sequence ID" value="KGE53617.1"/>
    <property type="molecule type" value="Genomic_DNA"/>
</dbReference>
<evidence type="ECO:0000313" key="2">
    <source>
        <dbReference type="Proteomes" id="UP000028012"/>
    </source>
</evidence>
<dbReference type="InterPro" id="IPR036761">
    <property type="entry name" value="TTHA0802/YceI-like_sf"/>
</dbReference>
<reference evidence="1 2" key="1">
    <citation type="submission" date="2014-09" db="EMBL/GenBank/DDBJ databases">
        <title>A draft genome sequence for Xanthomonas axonopodis pv. vasculorum NCPPB 900.</title>
        <authorList>
            <person name="Harrison J."/>
            <person name="Studholme D.J."/>
        </authorList>
    </citation>
    <scope>NUCLEOTIDE SEQUENCE [LARGE SCALE GENOMIC DNA]</scope>
    <source>
        <strain evidence="1 2">NCPPB 900</strain>
    </source>
</reference>
<dbReference type="eggNOG" id="COG2353">
    <property type="taxonomic scope" value="Bacteria"/>
</dbReference>
<evidence type="ECO:0000313" key="1">
    <source>
        <dbReference type="EMBL" id="KGE53617.1"/>
    </source>
</evidence>